<dbReference type="Proteomes" id="UP000722485">
    <property type="component" value="Unassembled WGS sequence"/>
</dbReference>
<evidence type="ECO:0000313" key="3">
    <source>
        <dbReference type="Proteomes" id="UP000722485"/>
    </source>
</evidence>
<name>A0A9P5H616_9HYPO</name>
<dbReference type="EMBL" id="JAANBB010000389">
    <property type="protein sequence ID" value="KAF7543124.1"/>
    <property type="molecule type" value="Genomic_DNA"/>
</dbReference>
<keyword evidence="1" id="KW-1133">Transmembrane helix</keyword>
<accession>A0A9P5H616</accession>
<organism evidence="2 3">
    <name type="scientific">Cylindrodendrum hubeiense</name>
    <dbReference type="NCBI Taxonomy" id="595255"/>
    <lineage>
        <taxon>Eukaryota</taxon>
        <taxon>Fungi</taxon>
        <taxon>Dikarya</taxon>
        <taxon>Ascomycota</taxon>
        <taxon>Pezizomycotina</taxon>
        <taxon>Sordariomycetes</taxon>
        <taxon>Hypocreomycetidae</taxon>
        <taxon>Hypocreales</taxon>
        <taxon>Nectriaceae</taxon>
        <taxon>Cylindrodendrum</taxon>
    </lineage>
</organism>
<dbReference type="AlphaFoldDB" id="A0A9P5H616"/>
<dbReference type="PANTHER" id="PTHR35041">
    <property type="entry name" value="MEDIATOR OF RNA POLYMERASE II TRANSCRIPTION SUBUNIT 1"/>
    <property type="match status" value="1"/>
</dbReference>
<feature type="transmembrane region" description="Helical" evidence="1">
    <location>
        <begin position="63"/>
        <end position="84"/>
    </location>
</feature>
<keyword evidence="1" id="KW-0812">Transmembrane</keyword>
<protein>
    <submittedName>
        <fullName evidence="2">Uncharacterized protein</fullName>
    </submittedName>
</protein>
<feature type="transmembrane region" description="Helical" evidence="1">
    <location>
        <begin position="16"/>
        <end position="37"/>
    </location>
</feature>
<keyword evidence="3" id="KW-1185">Reference proteome</keyword>
<reference evidence="2" key="1">
    <citation type="submission" date="2020-03" db="EMBL/GenBank/DDBJ databases">
        <title>Draft Genome Sequence of Cylindrodendrum hubeiense.</title>
        <authorList>
            <person name="Buettner E."/>
            <person name="Kellner H."/>
        </authorList>
    </citation>
    <scope>NUCLEOTIDE SEQUENCE</scope>
    <source>
        <strain evidence="2">IHI 201604</strain>
    </source>
</reference>
<evidence type="ECO:0000256" key="1">
    <source>
        <dbReference type="SAM" id="Phobius"/>
    </source>
</evidence>
<sequence>MENLKKHPAFTTAKKISFMVGSLVVGVLFAVGQHLFYDDLDGKPPPDSSLDVWHGVSRQKVNIAIGNALAFCTKASLAVAIAAAHDQISWKAIKGRPAEIGLIDALFSSRDDWLSAMNARMWWHMPFPAALLLLFWLLQLAPLITPSALTITTAWLNTTETSSVPQIDFTSMNFASLSWTYSDLYRAMDRTEWQTTELIYDKPQYAVQKAVQGSLISNEILSISAPSTNSSWNLDFHGPALKCTALTDDSKQGLRTRIFTQYAEAWSYGALGGWMSYLSWVPEGTGVNSSLPYTFSGNSTWTPRSTIAGGDPLSLYVMVLPSTSPPDPHHNITTAGIVEYMKQSTILWQAQLQNVSYSADFSFVNGAQDIKLETSEPLNSVDYLSGYRSFIATEDLTYDSNLTQITLNQSAVENFSYQSVMDAFSTMLVGNVTIVNSTVGDRPSVQLNMRTNIAMTPLIKAKEMVNISQALSSVTSNLGNVEWNGKSVYQQELTSRPVVDLMEEMFHNVTLSLMNEAALNPNYSSPYAPADIRVEKWTSQNVYAYSAETLWVTYGIAILATAASVLVGAVVVIASQATYTSQFSTFLRVSQNVYLSDEVALPDTSGKNPLPNYVKKMVVRFPEDEWSGVERKGEMKSLGENRAVLAESDDK</sequence>
<evidence type="ECO:0000313" key="2">
    <source>
        <dbReference type="EMBL" id="KAF7543124.1"/>
    </source>
</evidence>
<comment type="caution">
    <text evidence="2">The sequence shown here is derived from an EMBL/GenBank/DDBJ whole genome shotgun (WGS) entry which is preliminary data.</text>
</comment>
<proteinExistence type="predicted"/>
<gene>
    <name evidence="2" type="ORF">G7Z17_g10997</name>
</gene>
<keyword evidence="1" id="KW-0472">Membrane</keyword>
<feature type="transmembrane region" description="Helical" evidence="1">
    <location>
        <begin position="551"/>
        <end position="574"/>
    </location>
</feature>
<feature type="transmembrane region" description="Helical" evidence="1">
    <location>
        <begin position="130"/>
        <end position="156"/>
    </location>
</feature>
<dbReference type="PANTHER" id="PTHR35041:SF6">
    <property type="entry name" value="FORMYLMETHIONINE DEFORMYLASE-LIKE PROTEIN-RELATED"/>
    <property type="match status" value="1"/>
</dbReference>
<dbReference type="OrthoDB" id="5322539at2759"/>